<keyword evidence="1" id="KW-0472">Membrane</keyword>
<proteinExistence type="predicted"/>
<evidence type="ECO:0000313" key="3">
    <source>
        <dbReference type="Proteomes" id="UP000176421"/>
    </source>
</evidence>
<keyword evidence="1" id="KW-0812">Transmembrane</keyword>
<organism evidence="2 3">
    <name type="scientific">Candidatus Staskawiczbacteria bacterium RIFCSPHIGHO2_02_FULL_34_9</name>
    <dbReference type="NCBI Taxonomy" id="1802206"/>
    <lineage>
        <taxon>Bacteria</taxon>
        <taxon>Candidatus Staskawicziibacteriota</taxon>
    </lineage>
</organism>
<protein>
    <submittedName>
        <fullName evidence="2">Uncharacterized protein</fullName>
    </submittedName>
</protein>
<keyword evidence="1" id="KW-1133">Transmembrane helix</keyword>
<sequence length="96" mass="10962">MVRKIIKITIVFLLSLFFIFDTIDILQSIIKNNPYLYVLVIGTLFRFPLLSILTFFSLILKKSEVRWQKIIGVTGLLIVILDVLVNLGALILGLIK</sequence>
<dbReference type="AlphaFoldDB" id="A0A1G2I1F7"/>
<gene>
    <name evidence="2" type="ORF">A3D35_00080</name>
</gene>
<feature type="transmembrane region" description="Helical" evidence="1">
    <location>
        <begin position="70"/>
        <end position="95"/>
    </location>
</feature>
<name>A0A1G2I1F7_9BACT</name>
<dbReference type="EMBL" id="MHOS01000027">
    <property type="protein sequence ID" value="OGZ67888.1"/>
    <property type="molecule type" value="Genomic_DNA"/>
</dbReference>
<feature type="transmembrane region" description="Helical" evidence="1">
    <location>
        <begin position="36"/>
        <end position="58"/>
    </location>
</feature>
<dbReference type="STRING" id="1802206.A3D35_00080"/>
<feature type="transmembrane region" description="Helical" evidence="1">
    <location>
        <begin position="12"/>
        <end position="30"/>
    </location>
</feature>
<comment type="caution">
    <text evidence="2">The sequence shown here is derived from an EMBL/GenBank/DDBJ whole genome shotgun (WGS) entry which is preliminary data.</text>
</comment>
<evidence type="ECO:0000256" key="1">
    <source>
        <dbReference type="SAM" id="Phobius"/>
    </source>
</evidence>
<dbReference type="Proteomes" id="UP000176421">
    <property type="component" value="Unassembled WGS sequence"/>
</dbReference>
<evidence type="ECO:0000313" key="2">
    <source>
        <dbReference type="EMBL" id="OGZ67888.1"/>
    </source>
</evidence>
<accession>A0A1G2I1F7</accession>
<reference evidence="2 3" key="1">
    <citation type="journal article" date="2016" name="Nat. Commun.">
        <title>Thousands of microbial genomes shed light on interconnected biogeochemical processes in an aquifer system.</title>
        <authorList>
            <person name="Anantharaman K."/>
            <person name="Brown C.T."/>
            <person name="Hug L.A."/>
            <person name="Sharon I."/>
            <person name="Castelle C.J."/>
            <person name="Probst A.J."/>
            <person name="Thomas B.C."/>
            <person name="Singh A."/>
            <person name="Wilkins M.J."/>
            <person name="Karaoz U."/>
            <person name="Brodie E.L."/>
            <person name="Williams K.H."/>
            <person name="Hubbard S.S."/>
            <person name="Banfield J.F."/>
        </authorList>
    </citation>
    <scope>NUCLEOTIDE SEQUENCE [LARGE SCALE GENOMIC DNA]</scope>
</reference>